<dbReference type="HOGENOM" id="CLU_404488_0_0_1"/>
<evidence type="ECO:0000256" key="13">
    <source>
        <dbReference type="SAM" id="MobiDB-lite"/>
    </source>
</evidence>
<keyword evidence="15" id="KW-1185">Reference proteome</keyword>
<comment type="subcellular location">
    <subcellularLocation>
        <location evidence="2">Nucleus</location>
    </subcellularLocation>
</comment>
<accession>A0A066VBG5</accession>
<dbReference type="STRING" id="1037660.A0A066VBG5"/>
<keyword evidence="10" id="KW-0234">DNA repair</keyword>
<dbReference type="GO" id="GO:0031573">
    <property type="term" value="P:mitotic intra-S DNA damage checkpoint signaling"/>
    <property type="evidence" value="ECO:0007669"/>
    <property type="project" value="TreeGrafter"/>
</dbReference>
<evidence type="ECO:0000256" key="1">
    <source>
        <dbReference type="ARBA" id="ARBA00001946"/>
    </source>
</evidence>
<comment type="cofactor">
    <cofactor evidence="1">
        <name>Mg(2+)</name>
        <dbReference type="ChEBI" id="CHEBI:18420"/>
    </cofactor>
</comment>
<dbReference type="RefSeq" id="XP_013240836.1">
    <property type="nucleotide sequence ID" value="XM_013385382.1"/>
</dbReference>
<comment type="caution">
    <text evidence="14">The sequence shown here is derived from an EMBL/GenBank/DDBJ whole genome shotgun (WGS) entry which is preliminary data.</text>
</comment>
<dbReference type="GO" id="GO:0046872">
    <property type="term" value="F:metal ion binding"/>
    <property type="evidence" value="ECO:0007669"/>
    <property type="project" value="UniProtKB-KW"/>
</dbReference>
<dbReference type="GeneID" id="25266702"/>
<evidence type="ECO:0000256" key="3">
    <source>
        <dbReference type="ARBA" id="ARBA00022722"/>
    </source>
</evidence>
<dbReference type="Proteomes" id="UP000027361">
    <property type="component" value="Unassembled WGS sequence"/>
</dbReference>
<dbReference type="InParanoid" id="A0A066VBG5"/>
<evidence type="ECO:0000256" key="9">
    <source>
        <dbReference type="ARBA" id="ARBA00023172"/>
    </source>
</evidence>
<evidence type="ECO:0000256" key="2">
    <source>
        <dbReference type="ARBA" id="ARBA00004123"/>
    </source>
</evidence>
<feature type="compositionally biased region" description="Basic and acidic residues" evidence="13">
    <location>
        <begin position="267"/>
        <end position="304"/>
    </location>
</feature>
<organism evidence="14 15">
    <name type="scientific">Tilletiaria anomala (strain ATCC 24038 / CBS 436.72 / UBC 951)</name>
    <dbReference type="NCBI Taxonomy" id="1037660"/>
    <lineage>
        <taxon>Eukaryota</taxon>
        <taxon>Fungi</taxon>
        <taxon>Dikarya</taxon>
        <taxon>Basidiomycota</taxon>
        <taxon>Ustilaginomycotina</taxon>
        <taxon>Exobasidiomycetes</taxon>
        <taxon>Georgefischeriales</taxon>
        <taxon>Tilletiariaceae</taxon>
        <taxon>Tilletiaria</taxon>
    </lineage>
</organism>
<dbReference type="InterPro" id="IPR042530">
    <property type="entry name" value="EME1/EME2_C"/>
</dbReference>
<keyword evidence="8" id="KW-0460">Magnesium</keyword>
<dbReference type="Gene3D" id="1.10.150.670">
    <property type="entry name" value="Crossover junction endonuclease EME1, DNA-binding domain"/>
    <property type="match status" value="1"/>
</dbReference>
<dbReference type="GO" id="GO:0008821">
    <property type="term" value="F:crossover junction DNA endonuclease activity"/>
    <property type="evidence" value="ECO:0007669"/>
    <property type="project" value="TreeGrafter"/>
</dbReference>
<reference evidence="14 15" key="1">
    <citation type="submission" date="2014-05" db="EMBL/GenBank/DDBJ databases">
        <title>Draft genome sequence of a rare smut relative, Tilletiaria anomala UBC 951.</title>
        <authorList>
            <consortium name="DOE Joint Genome Institute"/>
            <person name="Toome M."/>
            <person name="Kuo A."/>
            <person name="Henrissat B."/>
            <person name="Lipzen A."/>
            <person name="Tritt A."/>
            <person name="Yoshinaga Y."/>
            <person name="Zane M."/>
            <person name="Barry K."/>
            <person name="Grigoriev I.V."/>
            <person name="Spatafora J.W."/>
            <person name="Aimea M.C."/>
        </authorList>
    </citation>
    <scope>NUCLEOTIDE SEQUENCE [LARGE SCALE GENOMIC DNA]</scope>
    <source>
        <strain evidence="14 15">UBC 951</strain>
    </source>
</reference>
<keyword evidence="4" id="KW-0479">Metal-binding</keyword>
<feature type="region of interest" description="Disordered" evidence="13">
    <location>
        <begin position="1"/>
        <end position="54"/>
    </location>
</feature>
<evidence type="ECO:0000256" key="8">
    <source>
        <dbReference type="ARBA" id="ARBA00022842"/>
    </source>
</evidence>
<evidence type="ECO:0000256" key="5">
    <source>
        <dbReference type="ARBA" id="ARBA00022759"/>
    </source>
</evidence>
<proteinExistence type="predicted"/>
<feature type="compositionally biased region" description="Low complexity" evidence="13">
    <location>
        <begin position="166"/>
        <end position="181"/>
    </location>
</feature>
<dbReference type="AlphaFoldDB" id="A0A066VBG5"/>
<evidence type="ECO:0000256" key="4">
    <source>
        <dbReference type="ARBA" id="ARBA00022723"/>
    </source>
</evidence>
<evidence type="ECO:0000256" key="6">
    <source>
        <dbReference type="ARBA" id="ARBA00022763"/>
    </source>
</evidence>
<name>A0A066VBG5_TILAU</name>
<gene>
    <name evidence="14" type="ORF">K437DRAFT_276193</name>
</gene>
<dbReference type="OrthoDB" id="343092at2759"/>
<feature type="region of interest" description="Disordered" evidence="13">
    <location>
        <begin position="114"/>
        <end position="136"/>
    </location>
</feature>
<dbReference type="PANTHER" id="PTHR21077:SF5">
    <property type="entry name" value="CROSSOVER JUNCTION ENDONUCLEASE MMS4"/>
    <property type="match status" value="1"/>
</dbReference>
<dbReference type="EMBL" id="JMSN01000113">
    <property type="protein sequence ID" value="KDN38796.1"/>
    <property type="molecule type" value="Genomic_DNA"/>
</dbReference>
<keyword evidence="5" id="KW-0255">Endonuclease</keyword>
<dbReference type="GO" id="GO:0031297">
    <property type="term" value="P:replication fork processing"/>
    <property type="evidence" value="ECO:0007669"/>
    <property type="project" value="TreeGrafter"/>
</dbReference>
<evidence type="ECO:0000313" key="14">
    <source>
        <dbReference type="EMBL" id="KDN38796.1"/>
    </source>
</evidence>
<dbReference type="InterPro" id="IPR033310">
    <property type="entry name" value="Mms4/EME1/EME2"/>
</dbReference>
<keyword evidence="9" id="KW-0233">DNA recombination</keyword>
<protein>
    <submittedName>
        <fullName evidence="14">Uncharacterized protein</fullName>
    </submittedName>
</protein>
<evidence type="ECO:0000256" key="11">
    <source>
        <dbReference type="ARBA" id="ARBA00023242"/>
    </source>
</evidence>
<dbReference type="GO" id="GO:0048476">
    <property type="term" value="C:Holliday junction resolvase complex"/>
    <property type="evidence" value="ECO:0007669"/>
    <property type="project" value="InterPro"/>
</dbReference>
<keyword evidence="3" id="KW-0540">Nuclease</keyword>
<dbReference type="GO" id="GO:0006302">
    <property type="term" value="P:double-strand break repair"/>
    <property type="evidence" value="ECO:0007669"/>
    <property type="project" value="TreeGrafter"/>
</dbReference>
<evidence type="ECO:0000256" key="10">
    <source>
        <dbReference type="ARBA" id="ARBA00023204"/>
    </source>
</evidence>
<dbReference type="GO" id="GO:0000712">
    <property type="term" value="P:resolution of meiotic recombination intermediates"/>
    <property type="evidence" value="ECO:0007669"/>
    <property type="project" value="TreeGrafter"/>
</dbReference>
<keyword evidence="11" id="KW-0539">Nucleus</keyword>
<keyword evidence="6" id="KW-0227">DNA damage</keyword>
<feature type="region of interest" description="Disordered" evidence="13">
    <location>
        <begin position="166"/>
        <end position="312"/>
    </location>
</feature>
<keyword evidence="12" id="KW-0469">Meiosis</keyword>
<dbReference type="FunCoup" id="A0A066VBG5">
    <property type="interactions" value="10"/>
</dbReference>
<sequence>MPETITIDSDDDSASLPSQTTQAADAGRRTSHLRSSPLHSNYPYQTREQDDTERSALTTLRVNAQARNDDVALRRPGLNSILPRPVRSKSGRSLLSALDAAASSDNDGITRLREAESSRGKMNGKSKAKGSVHLDLDESAEEDNILGIGPSSRTAFSLTGKESQRSALRSSDLSSDLPSSPVIARTISAPTAPTARKGKSATGRAAASKRPGVLSHSDTSDDDNLQGMRDNVLGKRPTGGAGRLTKRSKTIGDLPSGPSETSLGKQRQKETVFGRKEIERMAKERENQEKKAERERHLEEKRQWQEANKLRTSKSETTKELIIEMDSGLFTAGSGPLASLKQQLLGELEKDGATTHVKDRVYDSIATAIDAQEQLEGLHAIRILRKRTARIDPVRRSFVPLPKGTVEIEDEKTAIVCLTCHKLLSLVEDGNLISTLRSFRQGLGLLFHQVVILVQGLGVHFRKMRNKSNREYTAAVRQQVHQAATLGAATGDDTATASASRRRKGRTVEEFTVTREQLDRELMKLRVAERCFVVQVEKSGEVVQWIVSIIQDVGIRPYKLIRNSHLSFAVDTKVAAGLTDEATFSAMLQQIPRMTEPQADSIVYTFATMRNLMDSIHSKGTASSSATGGPMNAAIQEIADCTVSTTKDGKLRQKGVRVGDALAKRLVMALSSTDPLTLMS</sequence>
<feature type="compositionally biased region" description="Polar residues" evidence="13">
    <location>
        <begin position="33"/>
        <end position="46"/>
    </location>
</feature>
<evidence type="ECO:0000256" key="12">
    <source>
        <dbReference type="ARBA" id="ARBA00023254"/>
    </source>
</evidence>
<evidence type="ECO:0000313" key="15">
    <source>
        <dbReference type="Proteomes" id="UP000027361"/>
    </source>
</evidence>
<dbReference type="Gene3D" id="3.40.50.10130">
    <property type="match status" value="1"/>
</dbReference>
<dbReference type="PANTHER" id="PTHR21077">
    <property type="entry name" value="EME1 PROTEIN"/>
    <property type="match status" value="1"/>
</dbReference>
<dbReference type="GO" id="GO:0005634">
    <property type="term" value="C:nucleus"/>
    <property type="evidence" value="ECO:0007669"/>
    <property type="project" value="UniProtKB-SubCell"/>
</dbReference>
<keyword evidence="7" id="KW-0378">Hydrolase</keyword>
<evidence type="ECO:0000256" key="7">
    <source>
        <dbReference type="ARBA" id="ARBA00022801"/>
    </source>
</evidence>